<keyword evidence="2" id="KW-1185">Reference proteome</keyword>
<comment type="caution">
    <text evidence="1">The sequence shown here is derived from an EMBL/GenBank/DDBJ whole genome shotgun (WGS) entry which is preliminary data.</text>
</comment>
<gene>
    <name evidence="1" type="ORF">FPE01S_01_03760</name>
</gene>
<sequence>MATLDAIICREWQYRYYSFDNSWDQKTGDECFLMRNGSGDEFQTLFSKHGAIINGFAHESEMSQWHETKIKPVTLKEKFKSFFGQKKTAFTQKIWEGVVDTVPDVFRSFLFTEPIRSIGTTFCTWRKTNDSQWHIGNFRYPGDDYGDGSADLLNILDNNPTTYKNWAVEYYEEQFEAHNLRIDLVKHIYDFKPLTKAVITGINPELTEFEDLKSDLNGIGYPHIDL</sequence>
<dbReference type="RefSeq" id="WP_169749119.1">
    <property type="nucleotide sequence ID" value="NZ_BBWV01000001.1"/>
</dbReference>
<dbReference type="EMBL" id="BBWV01000001">
    <property type="protein sequence ID" value="GAO41364.1"/>
    <property type="molecule type" value="Genomic_DNA"/>
</dbReference>
<name>A0A0E9MUX8_9BACT</name>
<evidence type="ECO:0000313" key="2">
    <source>
        <dbReference type="Proteomes" id="UP000033121"/>
    </source>
</evidence>
<reference evidence="1 2" key="1">
    <citation type="submission" date="2015-04" db="EMBL/GenBank/DDBJ databases">
        <title>Whole genome shotgun sequence of Flavihumibacter petaseus NBRC 106054.</title>
        <authorList>
            <person name="Miyazawa S."/>
            <person name="Hosoyama A."/>
            <person name="Hashimoto M."/>
            <person name="Noguchi M."/>
            <person name="Tsuchikane K."/>
            <person name="Ohji S."/>
            <person name="Yamazoe A."/>
            <person name="Ichikawa N."/>
            <person name="Kimura A."/>
            <person name="Fujita N."/>
        </authorList>
    </citation>
    <scope>NUCLEOTIDE SEQUENCE [LARGE SCALE GENOMIC DNA]</scope>
    <source>
        <strain evidence="1 2">NBRC 106054</strain>
    </source>
</reference>
<dbReference type="STRING" id="1220578.FPE01S_01_03760"/>
<organism evidence="1 2">
    <name type="scientific">Flavihumibacter petaseus NBRC 106054</name>
    <dbReference type="NCBI Taxonomy" id="1220578"/>
    <lineage>
        <taxon>Bacteria</taxon>
        <taxon>Pseudomonadati</taxon>
        <taxon>Bacteroidota</taxon>
        <taxon>Chitinophagia</taxon>
        <taxon>Chitinophagales</taxon>
        <taxon>Chitinophagaceae</taxon>
        <taxon>Flavihumibacter</taxon>
    </lineage>
</organism>
<proteinExistence type="predicted"/>
<accession>A0A0E9MUX8</accession>
<evidence type="ECO:0000313" key="1">
    <source>
        <dbReference type="EMBL" id="GAO41364.1"/>
    </source>
</evidence>
<dbReference type="Proteomes" id="UP000033121">
    <property type="component" value="Unassembled WGS sequence"/>
</dbReference>
<protein>
    <submittedName>
        <fullName evidence="1">Uncharacterized protein</fullName>
    </submittedName>
</protein>
<dbReference type="AlphaFoldDB" id="A0A0E9MUX8"/>